<keyword evidence="2" id="KW-1185">Reference proteome</keyword>
<dbReference type="Proteomes" id="UP000326570">
    <property type="component" value="Unassembled WGS sequence"/>
</dbReference>
<accession>A0A5N1IUF7</accession>
<proteinExistence type="predicted"/>
<reference evidence="1 2" key="1">
    <citation type="submission" date="2019-09" db="EMBL/GenBank/DDBJ databases">
        <title>Genome sequence of Adhaeribacter sp. M2.</title>
        <authorList>
            <person name="Srinivasan S."/>
        </authorList>
    </citation>
    <scope>NUCLEOTIDE SEQUENCE [LARGE SCALE GENOMIC DNA]</scope>
    <source>
        <strain evidence="1 2">M2</strain>
    </source>
</reference>
<gene>
    <name evidence="1" type="ORF">F0P94_09955</name>
</gene>
<evidence type="ECO:0000313" key="1">
    <source>
        <dbReference type="EMBL" id="KAA9333571.1"/>
    </source>
</evidence>
<sequence length="322" mass="36123">MEIQLQFFYLLFQQAKELYMKKIFTTLFVLLGFQLAASAQLVLGLPDKEDAEKVKARTMIVVLREEDPKMVEKLKKQPPQLASYKADIVAYNEKIQRIAPQFWTLSKSVIFKPEAEVKALQKTKTKEFAYLEFRNEKLTENKGSDAVKYGPGMQWTTAALEIRFIEKPSAPPSGYATMKGSDQTDAELALAVKHLQYMYKNLDNKASKKEQHAQGIQKLATKTLLLDNAYLAPGLTEKTIKTVYPYPFQIVDNAAIEKAVMNSEPNVAVVSIVPVMGMPFLMHNVCSADGEGLTLDVPGAMSKSKTPLKITKESLAQYIKTK</sequence>
<organism evidence="1 2">
    <name type="scientific">Adhaeribacter soli</name>
    <dbReference type="NCBI Taxonomy" id="2607655"/>
    <lineage>
        <taxon>Bacteria</taxon>
        <taxon>Pseudomonadati</taxon>
        <taxon>Bacteroidota</taxon>
        <taxon>Cytophagia</taxon>
        <taxon>Cytophagales</taxon>
        <taxon>Hymenobacteraceae</taxon>
        <taxon>Adhaeribacter</taxon>
    </lineage>
</organism>
<evidence type="ECO:0000313" key="2">
    <source>
        <dbReference type="Proteomes" id="UP000326570"/>
    </source>
</evidence>
<name>A0A5N1IUF7_9BACT</name>
<dbReference type="RefSeq" id="WP_150903739.1">
    <property type="nucleotide sequence ID" value="NZ_VTWT01000005.1"/>
</dbReference>
<comment type="caution">
    <text evidence="1">The sequence shown here is derived from an EMBL/GenBank/DDBJ whole genome shotgun (WGS) entry which is preliminary data.</text>
</comment>
<protein>
    <submittedName>
        <fullName evidence="1">Uncharacterized protein</fullName>
    </submittedName>
</protein>
<dbReference type="AlphaFoldDB" id="A0A5N1IUF7"/>
<dbReference type="EMBL" id="VTWT01000005">
    <property type="protein sequence ID" value="KAA9333571.1"/>
    <property type="molecule type" value="Genomic_DNA"/>
</dbReference>